<evidence type="ECO:0000313" key="1">
    <source>
        <dbReference type="EMBL" id="KAJ7353297.1"/>
    </source>
</evidence>
<evidence type="ECO:0000313" key="2">
    <source>
        <dbReference type="Proteomes" id="UP001218218"/>
    </source>
</evidence>
<dbReference type="Proteomes" id="UP001218218">
    <property type="component" value="Unassembled WGS sequence"/>
</dbReference>
<protein>
    <submittedName>
        <fullName evidence="1">Uncharacterized protein</fullName>
    </submittedName>
</protein>
<dbReference type="AlphaFoldDB" id="A0AAD7AAC0"/>
<keyword evidence="2" id="KW-1185">Reference proteome</keyword>
<gene>
    <name evidence="1" type="ORF">DFH08DRAFT_693030</name>
</gene>
<name>A0AAD7AAC0_9AGAR</name>
<reference evidence="1" key="1">
    <citation type="submission" date="2023-03" db="EMBL/GenBank/DDBJ databases">
        <title>Massive genome expansion in bonnet fungi (Mycena s.s.) driven by repeated elements and novel gene families across ecological guilds.</title>
        <authorList>
            <consortium name="Lawrence Berkeley National Laboratory"/>
            <person name="Harder C.B."/>
            <person name="Miyauchi S."/>
            <person name="Viragh M."/>
            <person name="Kuo A."/>
            <person name="Thoen E."/>
            <person name="Andreopoulos B."/>
            <person name="Lu D."/>
            <person name="Skrede I."/>
            <person name="Drula E."/>
            <person name="Henrissat B."/>
            <person name="Morin E."/>
            <person name="Kohler A."/>
            <person name="Barry K."/>
            <person name="LaButti K."/>
            <person name="Morin E."/>
            <person name="Salamov A."/>
            <person name="Lipzen A."/>
            <person name="Mereny Z."/>
            <person name="Hegedus B."/>
            <person name="Baldrian P."/>
            <person name="Stursova M."/>
            <person name="Weitz H."/>
            <person name="Taylor A."/>
            <person name="Grigoriev I.V."/>
            <person name="Nagy L.G."/>
            <person name="Martin F."/>
            <person name="Kauserud H."/>
        </authorList>
    </citation>
    <scope>NUCLEOTIDE SEQUENCE</scope>
    <source>
        <strain evidence="1">CBHHK002</strain>
    </source>
</reference>
<organism evidence="1 2">
    <name type="scientific">Mycena albidolilacea</name>
    <dbReference type="NCBI Taxonomy" id="1033008"/>
    <lineage>
        <taxon>Eukaryota</taxon>
        <taxon>Fungi</taxon>
        <taxon>Dikarya</taxon>
        <taxon>Basidiomycota</taxon>
        <taxon>Agaricomycotina</taxon>
        <taxon>Agaricomycetes</taxon>
        <taxon>Agaricomycetidae</taxon>
        <taxon>Agaricales</taxon>
        <taxon>Marasmiineae</taxon>
        <taxon>Mycenaceae</taxon>
        <taxon>Mycena</taxon>
    </lineage>
</organism>
<comment type="caution">
    <text evidence="1">The sequence shown here is derived from an EMBL/GenBank/DDBJ whole genome shotgun (WGS) entry which is preliminary data.</text>
</comment>
<proteinExistence type="predicted"/>
<dbReference type="EMBL" id="JARIHO010000011">
    <property type="protein sequence ID" value="KAJ7353297.1"/>
    <property type="molecule type" value="Genomic_DNA"/>
</dbReference>
<accession>A0AAD7AAC0</accession>
<feature type="non-terminal residue" evidence="1">
    <location>
        <position position="1"/>
    </location>
</feature>
<sequence length="174" mass="20144">HRPAVFHFDIDGPSRTMLNPDPPSAELSQILFPTLPAALDPFIDVLHEPPRPPIHRKFSSHVSSWIAYLRQYTFPGKRFYTTADPNTKKTSITPEVLSIIAQTKEENHPTLLRQFHRTRPLEFAQSVKEYRPPSEIPYSLLEFKAETPILAGNPLQTRWEFFIIDTTYILLYCN</sequence>